<evidence type="ECO:0000256" key="2">
    <source>
        <dbReference type="ARBA" id="ARBA00009085"/>
    </source>
</evidence>
<dbReference type="InterPro" id="IPR001394">
    <property type="entry name" value="Peptidase_C19_UCH"/>
</dbReference>
<dbReference type="PANTHER" id="PTHR24006:SF888">
    <property type="entry name" value="UBIQUITIN CARBOXYL-TERMINAL HYDROLASE 30"/>
    <property type="match status" value="1"/>
</dbReference>
<dbReference type="SUPFAM" id="SSF54001">
    <property type="entry name" value="Cysteine proteinases"/>
    <property type="match status" value="1"/>
</dbReference>
<dbReference type="GO" id="GO:0016579">
    <property type="term" value="P:protein deubiquitination"/>
    <property type="evidence" value="ECO:0007669"/>
    <property type="project" value="InterPro"/>
</dbReference>
<keyword evidence="6 7" id="KW-0788">Thiol protease</keyword>
<dbReference type="GO" id="GO:0005634">
    <property type="term" value="C:nucleus"/>
    <property type="evidence" value="ECO:0007669"/>
    <property type="project" value="TreeGrafter"/>
</dbReference>
<evidence type="ECO:0000256" key="6">
    <source>
        <dbReference type="ARBA" id="ARBA00022807"/>
    </source>
</evidence>
<keyword evidence="12" id="KW-1185">Reference proteome</keyword>
<evidence type="ECO:0000256" key="1">
    <source>
        <dbReference type="ARBA" id="ARBA00000707"/>
    </source>
</evidence>
<evidence type="ECO:0000256" key="5">
    <source>
        <dbReference type="ARBA" id="ARBA00022801"/>
    </source>
</evidence>
<comment type="catalytic activity">
    <reaction evidence="1 7">
        <text>Thiol-dependent hydrolysis of ester, thioester, amide, peptide and isopeptide bonds formed by the C-terminal Gly of ubiquitin (a 76-residue protein attached to proteins as an intracellular targeting signal).</text>
        <dbReference type="EC" id="3.4.19.12"/>
    </reaction>
</comment>
<evidence type="ECO:0000259" key="10">
    <source>
        <dbReference type="PROSITE" id="PS50235"/>
    </source>
</evidence>
<protein>
    <recommendedName>
        <fullName evidence="7">Ubiquitin carboxyl-terminal hydrolase</fullName>
        <ecNumber evidence="7">3.4.19.12</ecNumber>
    </recommendedName>
</protein>
<keyword evidence="5 7" id="KW-0378">Hydrolase</keyword>
<gene>
    <name evidence="11" type="ORF">K450DRAFT_259432</name>
</gene>
<dbReference type="Pfam" id="PF00443">
    <property type="entry name" value="UCH"/>
    <property type="match status" value="1"/>
</dbReference>
<feature type="domain" description="USP" evidence="10">
    <location>
        <begin position="125"/>
        <end position="530"/>
    </location>
</feature>
<accession>A0AAD5E406</accession>
<dbReference type="AlphaFoldDB" id="A0AAD5E406"/>
<keyword evidence="9" id="KW-0472">Membrane</keyword>
<dbReference type="EC" id="3.4.19.12" evidence="7"/>
<feature type="transmembrane region" description="Helical" evidence="9">
    <location>
        <begin position="15"/>
        <end position="36"/>
    </location>
</feature>
<organism evidence="11 12">
    <name type="scientific">Umbelopsis ramanniana AG</name>
    <dbReference type="NCBI Taxonomy" id="1314678"/>
    <lineage>
        <taxon>Eukaryota</taxon>
        <taxon>Fungi</taxon>
        <taxon>Fungi incertae sedis</taxon>
        <taxon>Mucoromycota</taxon>
        <taxon>Mucoromycotina</taxon>
        <taxon>Umbelopsidomycetes</taxon>
        <taxon>Umbelopsidales</taxon>
        <taxon>Umbelopsidaceae</taxon>
        <taxon>Umbelopsis</taxon>
    </lineage>
</organism>
<comment type="caution">
    <text evidence="11">The sequence shown here is derived from an EMBL/GenBank/DDBJ whole genome shotgun (WGS) entry which is preliminary data.</text>
</comment>
<dbReference type="GO" id="GO:0004843">
    <property type="term" value="F:cysteine-type deubiquitinase activity"/>
    <property type="evidence" value="ECO:0007669"/>
    <property type="project" value="UniProtKB-UniRule"/>
</dbReference>
<keyword evidence="3 7" id="KW-0645">Protease</keyword>
<dbReference type="EMBL" id="MU620966">
    <property type="protein sequence ID" value="KAI8575930.1"/>
    <property type="molecule type" value="Genomic_DNA"/>
</dbReference>
<comment type="similarity">
    <text evidence="2 7">Belongs to the peptidase C19 family.</text>
</comment>
<name>A0AAD5E406_UMBRA</name>
<dbReference type="CDD" id="cd02662">
    <property type="entry name" value="Peptidase_C19F"/>
    <property type="match status" value="1"/>
</dbReference>
<reference evidence="11" key="2">
    <citation type="journal article" date="2022" name="Proc. Natl. Acad. Sci. U.S.A.">
        <title>Diploid-dominant life cycles characterize the early evolution of Fungi.</title>
        <authorList>
            <person name="Amses K.R."/>
            <person name="Simmons D.R."/>
            <person name="Longcore J.E."/>
            <person name="Mondo S.J."/>
            <person name="Seto K."/>
            <person name="Jeronimo G.H."/>
            <person name="Bonds A.E."/>
            <person name="Quandt C.A."/>
            <person name="Davis W.J."/>
            <person name="Chang Y."/>
            <person name="Federici B.A."/>
            <person name="Kuo A."/>
            <person name="LaButti K."/>
            <person name="Pangilinan J."/>
            <person name="Andreopoulos W."/>
            <person name="Tritt A."/>
            <person name="Riley R."/>
            <person name="Hundley H."/>
            <person name="Johnson J."/>
            <person name="Lipzen A."/>
            <person name="Barry K."/>
            <person name="Lang B.F."/>
            <person name="Cuomo C.A."/>
            <person name="Buchler N.E."/>
            <person name="Grigoriev I.V."/>
            <person name="Spatafora J.W."/>
            <person name="Stajich J.E."/>
            <person name="James T.Y."/>
        </authorList>
    </citation>
    <scope>NUCLEOTIDE SEQUENCE</scope>
    <source>
        <strain evidence="11">AG</strain>
    </source>
</reference>
<dbReference type="InterPro" id="IPR028889">
    <property type="entry name" value="USP"/>
</dbReference>
<dbReference type="Proteomes" id="UP001206595">
    <property type="component" value="Unassembled WGS sequence"/>
</dbReference>
<dbReference type="PANTHER" id="PTHR24006">
    <property type="entry name" value="UBIQUITIN CARBOXYL-TERMINAL HYDROLASE"/>
    <property type="match status" value="1"/>
</dbReference>
<reference evidence="11" key="1">
    <citation type="submission" date="2021-06" db="EMBL/GenBank/DDBJ databases">
        <authorList>
            <consortium name="DOE Joint Genome Institute"/>
            <person name="Mondo S.J."/>
            <person name="Amses K.R."/>
            <person name="Simmons D.R."/>
            <person name="Longcore J.E."/>
            <person name="Seto K."/>
            <person name="Alves G.H."/>
            <person name="Bonds A.E."/>
            <person name="Quandt C.A."/>
            <person name="Davis W.J."/>
            <person name="Chang Y."/>
            <person name="Letcher P.M."/>
            <person name="Powell M.J."/>
            <person name="Kuo A."/>
            <person name="Labutti K."/>
            <person name="Pangilinan J."/>
            <person name="Andreopoulos W."/>
            <person name="Tritt A."/>
            <person name="Riley R."/>
            <person name="Hundley H."/>
            <person name="Johnson J."/>
            <person name="Lipzen A."/>
            <person name="Barry K."/>
            <person name="Berbee M.L."/>
            <person name="Buchler N.E."/>
            <person name="Grigoriev I.V."/>
            <person name="Spatafora J.W."/>
            <person name="Stajich J.E."/>
            <person name="James T.Y."/>
        </authorList>
    </citation>
    <scope>NUCLEOTIDE SEQUENCE</scope>
    <source>
        <strain evidence="11">AG</strain>
    </source>
</reference>
<dbReference type="GO" id="GO:0005829">
    <property type="term" value="C:cytosol"/>
    <property type="evidence" value="ECO:0007669"/>
    <property type="project" value="TreeGrafter"/>
</dbReference>
<sequence>MLPSLQSIQTLLNEISYYAQLLTALLSLGGIIYSLIRHTDTYYAFSEWLDISFWPALYNLYYYSGLPLLLHILQIDVLFSPGGFLEFFSFLSPALTAQDEAAMLHAVDTKPPIADLCSSQPLYISGLVNTGNSCFLNSVLQALSATDGIQPFLNLIAHSSPSTPVAASLLYTLSLLSSPSRRRSCFRPRHIVRAMSNHRRVINREQQDAQELFQLLSSAVNEEETSVVHRNRTNGIAEVLVKPQQIKERSPSNPLIGLSANRLSCLQCGFTEAIRHFTFDNIQLIPPSNAHSISLQQCLQRYTAMEQLKDANCRNCSIRATLKLLQKEMATLSVKAKQVHNRMEQRQLLDHLVTLDKQCRQLDDRIRSGRISEDYDDDSLRIKSIASFASTKQVMIAKPPKILCLHISRSAFHEFGGLQKNMCQIVFPEILDISAYCTTGELNVHPDQPISQQPPGAGPYKYRLKSIIVHYGSHSYGHFVTYRRLPCHCSCQRCQHLDHIWLRISDEKVDRVSLQDVLRANPYMLMYEALESEHGGDSAQPMVTSSSTSETPILADAPSSFDYCYTSETPESLEAIRIANSLLTNDEPAEESTATTLPRRRKHHKRRSSSKHVDNLVTSVVTVQ</sequence>
<evidence type="ECO:0000256" key="7">
    <source>
        <dbReference type="RuleBase" id="RU366025"/>
    </source>
</evidence>
<dbReference type="PROSITE" id="PS50235">
    <property type="entry name" value="USP_3"/>
    <property type="match status" value="1"/>
</dbReference>
<evidence type="ECO:0000256" key="4">
    <source>
        <dbReference type="ARBA" id="ARBA00022786"/>
    </source>
</evidence>
<proteinExistence type="inferred from homology"/>
<keyword evidence="4 7" id="KW-0833">Ubl conjugation pathway</keyword>
<dbReference type="InterPro" id="IPR018200">
    <property type="entry name" value="USP_CS"/>
</dbReference>
<feature type="region of interest" description="Disordered" evidence="8">
    <location>
        <begin position="587"/>
        <end position="613"/>
    </location>
</feature>
<dbReference type="PROSITE" id="PS00972">
    <property type="entry name" value="USP_1"/>
    <property type="match status" value="1"/>
</dbReference>
<dbReference type="GO" id="GO:0006508">
    <property type="term" value="P:proteolysis"/>
    <property type="evidence" value="ECO:0007669"/>
    <property type="project" value="UniProtKB-KW"/>
</dbReference>
<evidence type="ECO:0000313" key="12">
    <source>
        <dbReference type="Proteomes" id="UP001206595"/>
    </source>
</evidence>
<evidence type="ECO:0000256" key="9">
    <source>
        <dbReference type="SAM" id="Phobius"/>
    </source>
</evidence>
<keyword evidence="9" id="KW-1133">Transmembrane helix</keyword>
<evidence type="ECO:0000256" key="8">
    <source>
        <dbReference type="SAM" id="MobiDB-lite"/>
    </source>
</evidence>
<dbReference type="InterPro" id="IPR050164">
    <property type="entry name" value="Peptidase_C19"/>
</dbReference>
<dbReference type="Gene3D" id="3.90.70.10">
    <property type="entry name" value="Cysteine proteinases"/>
    <property type="match status" value="1"/>
</dbReference>
<dbReference type="InterPro" id="IPR038765">
    <property type="entry name" value="Papain-like_cys_pep_sf"/>
</dbReference>
<evidence type="ECO:0000256" key="3">
    <source>
        <dbReference type="ARBA" id="ARBA00022670"/>
    </source>
</evidence>
<feature type="compositionally biased region" description="Basic residues" evidence="8">
    <location>
        <begin position="598"/>
        <end position="610"/>
    </location>
</feature>
<dbReference type="GeneID" id="75917344"/>
<keyword evidence="9" id="KW-0812">Transmembrane</keyword>
<dbReference type="PROSITE" id="PS00973">
    <property type="entry name" value="USP_2"/>
    <property type="match status" value="1"/>
</dbReference>
<dbReference type="RefSeq" id="XP_051440934.1">
    <property type="nucleotide sequence ID" value="XM_051592001.1"/>
</dbReference>
<evidence type="ECO:0000313" key="11">
    <source>
        <dbReference type="EMBL" id="KAI8575930.1"/>
    </source>
</evidence>
<feature type="transmembrane region" description="Helical" evidence="9">
    <location>
        <begin position="48"/>
        <end position="70"/>
    </location>
</feature>